<evidence type="ECO:0000313" key="1">
    <source>
        <dbReference type="EMBL" id="SJL10999.1"/>
    </source>
</evidence>
<dbReference type="EMBL" id="FUEG01000013">
    <property type="protein sequence ID" value="SJL10999.1"/>
    <property type="molecule type" value="Genomic_DNA"/>
</dbReference>
<dbReference type="OrthoDB" id="2788229at2759"/>
<sequence>MSEIPPEIIEHIVDELVDDRESLVACLSVSRAFHSRARYHLFQVVQLETNSDFYQFISLCDISPVIPGLVQSLKIFSRRTAVPHLPPLPNVTSLHIGGHLHDEWQTNFPLTTCLTLEELVFPTAQSFRSWICAYPCLTSLSVMSVVIYQLTSVGSYALAQGPPLEFLSIAYVSESLYDVFLGSTSKAISRFALHGIRRIRHTTMFPYDAAGIHEILAVTRETLQELDMKVQLFGPRHLFDEIVDISQVPTVNYRVASVKVPVTDSISWLSCCTDPKNDRPAYMERLIIHVDLPDWLEELAFFQSLEPLDAILSDPRYCVLKVVQFNLRGKERRLEREKCQVIRDAILMALPKLHAVGRLVVEDEII</sequence>
<protein>
    <recommendedName>
        <fullName evidence="3">F-box domain-containing protein</fullName>
    </recommendedName>
</protein>
<evidence type="ECO:0008006" key="3">
    <source>
        <dbReference type="Google" id="ProtNLM"/>
    </source>
</evidence>
<dbReference type="Proteomes" id="UP000219338">
    <property type="component" value="Unassembled WGS sequence"/>
</dbReference>
<organism evidence="1 2">
    <name type="scientific">Armillaria ostoyae</name>
    <name type="common">Armillaria root rot fungus</name>
    <dbReference type="NCBI Taxonomy" id="47428"/>
    <lineage>
        <taxon>Eukaryota</taxon>
        <taxon>Fungi</taxon>
        <taxon>Dikarya</taxon>
        <taxon>Basidiomycota</taxon>
        <taxon>Agaricomycotina</taxon>
        <taxon>Agaricomycetes</taxon>
        <taxon>Agaricomycetidae</taxon>
        <taxon>Agaricales</taxon>
        <taxon>Marasmiineae</taxon>
        <taxon>Physalacriaceae</taxon>
        <taxon>Armillaria</taxon>
    </lineage>
</organism>
<accession>A0A284RQF6</accession>
<keyword evidence="2" id="KW-1185">Reference proteome</keyword>
<dbReference type="AlphaFoldDB" id="A0A284RQF6"/>
<proteinExistence type="predicted"/>
<dbReference type="OMA" id="RSWICAY"/>
<reference evidence="2" key="1">
    <citation type="journal article" date="2017" name="Nat. Ecol. Evol.">
        <title>Genome expansion and lineage-specific genetic innovations in the forest pathogenic fungi Armillaria.</title>
        <authorList>
            <person name="Sipos G."/>
            <person name="Prasanna A.N."/>
            <person name="Walter M.C."/>
            <person name="O'Connor E."/>
            <person name="Balint B."/>
            <person name="Krizsan K."/>
            <person name="Kiss B."/>
            <person name="Hess J."/>
            <person name="Varga T."/>
            <person name="Slot J."/>
            <person name="Riley R."/>
            <person name="Boka B."/>
            <person name="Rigling D."/>
            <person name="Barry K."/>
            <person name="Lee J."/>
            <person name="Mihaltcheva S."/>
            <person name="LaButti K."/>
            <person name="Lipzen A."/>
            <person name="Waldron R."/>
            <person name="Moloney N.M."/>
            <person name="Sperisen C."/>
            <person name="Kredics L."/>
            <person name="Vagvoelgyi C."/>
            <person name="Patrignani A."/>
            <person name="Fitzpatrick D."/>
            <person name="Nagy I."/>
            <person name="Doyle S."/>
            <person name="Anderson J.B."/>
            <person name="Grigoriev I.V."/>
            <person name="Gueldener U."/>
            <person name="Muensterkoetter M."/>
            <person name="Nagy L.G."/>
        </authorList>
    </citation>
    <scope>NUCLEOTIDE SEQUENCE [LARGE SCALE GENOMIC DNA]</scope>
    <source>
        <strain evidence="2">C18/9</strain>
    </source>
</reference>
<gene>
    <name evidence="1" type="ORF">ARMOST_14398</name>
</gene>
<name>A0A284RQF6_ARMOS</name>
<evidence type="ECO:0000313" key="2">
    <source>
        <dbReference type="Proteomes" id="UP000219338"/>
    </source>
</evidence>